<protein>
    <submittedName>
        <fullName evidence="1">Uncharacterized protein</fullName>
    </submittedName>
</protein>
<reference evidence="1 2" key="1">
    <citation type="submission" date="2019-06" db="EMBL/GenBank/DDBJ databases">
        <title>Whole genome shotgun sequence of Zoogloea ramigera NBRC 15342.</title>
        <authorList>
            <person name="Hosoyama A."/>
            <person name="Uohara A."/>
            <person name="Ohji S."/>
            <person name="Ichikawa N."/>
        </authorList>
    </citation>
    <scope>NUCLEOTIDE SEQUENCE [LARGE SCALE GENOMIC DNA]</scope>
    <source>
        <strain evidence="1 2">NBRC 15342</strain>
    </source>
</reference>
<evidence type="ECO:0000313" key="1">
    <source>
        <dbReference type="EMBL" id="GEC96210.1"/>
    </source>
</evidence>
<evidence type="ECO:0000313" key="2">
    <source>
        <dbReference type="Proteomes" id="UP000318422"/>
    </source>
</evidence>
<accession>A0A4Y4D064</accession>
<dbReference type="AlphaFoldDB" id="A0A4Y4D064"/>
<name>A0A4Y4D064_ZOORA</name>
<keyword evidence="2" id="KW-1185">Reference proteome</keyword>
<gene>
    <name evidence="1" type="ORF">ZRA01_22830</name>
</gene>
<dbReference type="RefSeq" id="WP_141352311.1">
    <property type="nucleotide sequence ID" value="NZ_BJNV01000038.1"/>
</dbReference>
<proteinExistence type="predicted"/>
<dbReference type="OrthoDB" id="5297707at2"/>
<comment type="caution">
    <text evidence="1">The sequence shown here is derived from an EMBL/GenBank/DDBJ whole genome shotgun (WGS) entry which is preliminary data.</text>
</comment>
<dbReference type="Proteomes" id="UP000318422">
    <property type="component" value="Unassembled WGS sequence"/>
</dbReference>
<dbReference type="EMBL" id="BJNV01000038">
    <property type="protein sequence ID" value="GEC96210.1"/>
    <property type="molecule type" value="Genomic_DNA"/>
</dbReference>
<organism evidence="1 2">
    <name type="scientific">Zoogloea ramigera</name>
    <dbReference type="NCBI Taxonomy" id="350"/>
    <lineage>
        <taxon>Bacteria</taxon>
        <taxon>Pseudomonadati</taxon>
        <taxon>Pseudomonadota</taxon>
        <taxon>Betaproteobacteria</taxon>
        <taxon>Rhodocyclales</taxon>
        <taxon>Zoogloeaceae</taxon>
        <taxon>Zoogloea</taxon>
    </lineage>
</organism>
<sequence>MSAADTSQSDRTAPVLDWLATELSADADLELAALVRHLDELGRPEISRNQFHRCLDLLHVRSLAISGLFRDRFATATLPLTVSLHRSATRLVSALGKIAAGYEEVLAEVRHRLVRTVRRNPEAISAKALEILGEQLTVAHLAGNSAPFEFWLRAHSFFRTSKVDNSPDVAAGQAAEGALRAYKYILAFSAAQPEGLTGTEINWLSEYLANAAKNLIIRASLPGEGGFGWLWIDPDQDTPPVSISRREPPEVDGLIYFTAEELARRATALIEQLEGEGEPPGNLPTSLGRAETATLLRRVREYWTSPPHREHPRRRNQYAVSVCCGLENIWKMLREPTTTAQTRLATQWMVVNESPTGYAIMQVTGTASALTPGIAIALRRSPDEPWTLCVVRWIRSETPEQIELGLQVIANTAKPVTVGFRGGSKPRPMRPALVMPPIAALGRQQSILAPAGTYSARRFMLVSDIHRLYIAQGRLLSLDMQTPAVELFQYEIDPYPL</sequence>